<reference evidence="4 5" key="1">
    <citation type="submission" date="2014-06" db="EMBL/GenBank/DDBJ databases">
        <title>Evolutionary Origins and Diversification of the Mycorrhizal Mutualists.</title>
        <authorList>
            <consortium name="DOE Joint Genome Institute"/>
            <consortium name="Mycorrhizal Genomics Consortium"/>
            <person name="Kohler A."/>
            <person name="Kuo A."/>
            <person name="Nagy L.G."/>
            <person name="Floudas D."/>
            <person name="Copeland A."/>
            <person name="Barry K.W."/>
            <person name="Cichocki N."/>
            <person name="Veneault-Fourrey C."/>
            <person name="LaButti K."/>
            <person name="Lindquist E.A."/>
            <person name="Lipzen A."/>
            <person name="Lundell T."/>
            <person name="Morin E."/>
            <person name="Murat C."/>
            <person name="Riley R."/>
            <person name="Ohm R."/>
            <person name="Sun H."/>
            <person name="Tunlid A."/>
            <person name="Henrissat B."/>
            <person name="Grigoriev I.V."/>
            <person name="Hibbett D.S."/>
            <person name="Martin F."/>
        </authorList>
    </citation>
    <scope>NUCLEOTIDE SEQUENCE [LARGE SCALE GENOMIC DNA]</scope>
    <source>
        <strain evidence="4 5">SS14</strain>
    </source>
</reference>
<proteinExistence type="predicted"/>
<evidence type="ECO:0000313" key="3">
    <source>
        <dbReference type="EMBL" id="KIJ27538.1"/>
    </source>
</evidence>
<evidence type="ECO:0008006" key="6">
    <source>
        <dbReference type="Google" id="ProtNLM"/>
    </source>
</evidence>
<dbReference type="AlphaFoldDB" id="A0A0C9VH19"/>
<dbReference type="EMBL" id="KN837332">
    <property type="protein sequence ID" value="KIJ27538.1"/>
    <property type="molecule type" value="Genomic_DNA"/>
</dbReference>
<evidence type="ECO:0000256" key="1">
    <source>
        <dbReference type="SAM" id="MobiDB-lite"/>
    </source>
</evidence>
<feature type="transmembrane region" description="Helical" evidence="2">
    <location>
        <begin position="43"/>
        <end position="62"/>
    </location>
</feature>
<feature type="transmembrane region" description="Helical" evidence="2">
    <location>
        <begin position="131"/>
        <end position="152"/>
    </location>
</feature>
<keyword evidence="2" id="KW-0812">Transmembrane</keyword>
<dbReference type="Proteomes" id="UP000054279">
    <property type="component" value="Unassembled WGS sequence"/>
</dbReference>
<evidence type="ECO:0000313" key="4">
    <source>
        <dbReference type="EMBL" id="KIJ36636.1"/>
    </source>
</evidence>
<dbReference type="EMBL" id="KN837176">
    <property type="protein sequence ID" value="KIJ36636.1"/>
    <property type="molecule type" value="Genomic_DNA"/>
</dbReference>
<dbReference type="HOGENOM" id="CLU_950503_0_0_1"/>
<protein>
    <recommendedName>
        <fullName evidence="6">MARVEL domain-containing protein</fullName>
    </recommendedName>
</protein>
<feature type="region of interest" description="Disordered" evidence="1">
    <location>
        <begin position="201"/>
        <end position="293"/>
    </location>
</feature>
<organism evidence="4 5">
    <name type="scientific">Sphaerobolus stellatus (strain SS14)</name>
    <dbReference type="NCBI Taxonomy" id="990650"/>
    <lineage>
        <taxon>Eukaryota</taxon>
        <taxon>Fungi</taxon>
        <taxon>Dikarya</taxon>
        <taxon>Basidiomycota</taxon>
        <taxon>Agaricomycotina</taxon>
        <taxon>Agaricomycetes</taxon>
        <taxon>Phallomycetidae</taxon>
        <taxon>Geastrales</taxon>
        <taxon>Sphaerobolaceae</taxon>
        <taxon>Sphaerobolus</taxon>
    </lineage>
</organism>
<gene>
    <name evidence="4" type="ORF">M422DRAFT_260987</name>
    <name evidence="3" type="ORF">M422DRAFT_271273</name>
</gene>
<accession>A0A0C9VH19</accession>
<sequence>MSISHIGKTRFKIYGALLLVDIIVLGLSGHINQFQEFYYKADLIPFGLALATAIWLSVMILLDVKSRNAATAKPAFELTWLGIMTLLWLGFNAFSTNRWRSIGWSVCKTIPHDAQYAAYRTWCTEVQAIRAFIWIEWVLLLLAFIHLLRWTLRQQSDGRTDIWSTSFSRFEEGQAQAGPIAGTGRAQSEFLQWEKFDRVQQPSRLNNNNTPTDPFQSEPAMTYPVEPVQSRDSSVPPMGTAYGRAQQAQRQQQPQAYDNGYAAYQTNGTQYAQGYPQYGGQSSNQYGSSAHGY</sequence>
<feature type="compositionally biased region" description="Low complexity" evidence="1">
    <location>
        <begin position="270"/>
        <end position="293"/>
    </location>
</feature>
<keyword evidence="5" id="KW-1185">Reference proteome</keyword>
<keyword evidence="2" id="KW-1133">Transmembrane helix</keyword>
<dbReference type="OrthoDB" id="2793550at2759"/>
<feature type="transmembrane region" description="Helical" evidence="2">
    <location>
        <begin position="12"/>
        <end position="31"/>
    </location>
</feature>
<feature type="transmembrane region" description="Helical" evidence="2">
    <location>
        <begin position="74"/>
        <end position="94"/>
    </location>
</feature>
<name>A0A0C9VH19_SPHS4</name>
<feature type="compositionally biased region" description="Polar residues" evidence="1">
    <location>
        <begin position="201"/>
        <end position="215"/>
    </location>
</feature>
<feature type="compositionally biased region" description="Low complexity" evidence="1">
    <location>
        <begin position="244"/>
        <end position="256"/>
    </location>
</feature>
<keyword evidence="2" id="KW-0472">Membrane</keyword>
<evidence type="ECO:0000313" key="5">
    <source>
        <dbReference type="Proteomes" id="UP000054279"/>
    </source>
</evidence>
<evidence type="ECO:0000256" key="2">
    <source>
        <dbReference type="SAM" id="Phobius"/>
    </source>
</evidence>